<dbReference type="GO" id="GO:0005886">
    <property type="term" value="C:plasma membrane"/>
    <property type="evidence" value="ECO:0007669"/>
    <property type="project" value="UniProtKB-SubCell"/>
</dbReference>
<evidence type="ECO:0000256" key="6">
    <source>
        <dbReference type="ARBA" id="ARBA00022679"/>
    </source>
</evidence>
<keyword evidence="15" id="KW-0325">Glycoprotein</keyword>
<comment type="catalytic activity">
    <reaction evidence="17">
        <text>L-seryl-[protein] + ATP = O-phospho-L-seryl-[protein] + ADP + H(+)</text>
        <dbReference type="Rhea" id="RHEA:17989"/>
        <dbReference type="Rhea" id="RHEA-COMP:9863"/>
        <dbReference type="Rhea" id="RHEA-COMP:11604"/>
        <dbReference type="ChEBI" id="CHEBI:15378"/>
        <dbReference type="ChEBI" id="CHEBI:29999"/>
        <dbReference type="ChEBI" id="CHEBI:30616"/>
        <dbReference type="ChEBI" id="CHEBI:83421"/>
        <dbReference type="ChEBI" id="CHEBI:456216"/>
        <dbReference type="EC" id="2.7.11.1"/>
    </reaction>
</comment>
<organism evidence="23 24">
    <name type="scientific">Acer saccharum</name>
    <name type="common">Sugar maple</name>
    <dbReference type="NCBI Taxonomy" id="4024"/>
    <lineage>
        <taxon>Eukaryota</taxon>
        <taxon>Viridiplantae</taxon>
        <taxon>Streptophyta</taxon>
        <taxon>Embryophyta</taxon>
        <taxon>Tracheophyta</taxon>
        <taxon>Spermatophyta</taxon>
        <taxon>Magnoliopsida</taxon>
        <taxon>eudicotyledons</taxon>
        <taxon>Gunneridae</taxon>
        <taxon>Pentapetalae</taxon>
        <taxon>rosids</taxon>
        <taxon>malvids</taxon>
        <taxon>Sapindales</taxon>
        <taxon>Sapindaceae</taxon>
        <taxon>Hippocastanoideae</taxon>
        <taxon>Acereae</taxon>
        <taxon>Acer</taxon>
    </lineage>
</organism>
<evidence type="ECO:0000256" key="14">
    <source>
        <dbReference type="ARBA" id="ARBA00023170"/>
    </source>
</evidence>
<dbReference type="PANTHER" id="PTHR46008:SF2">
    <property type="entry name" value="LEAF RUST 10 DISEASE-RESISTANCE LOCUS RECEPTOR-LIKE PROTEIN KINASE-LIKE 1.4"/>
    <property type="match status" value="1"/>
</dbReference>
<accession>A0AA39VBD5</accession>
<evidence type="ECO:0000256" key="9">
    <source>
        <dbReference type="ARBA" id="ARBA00022741"/>
    </source>
</evidence>
<dbReference type="InterPro" id="IPR017441">
    <property type="entry name" value="Protein_kinase_ATP_BS"/>
</dbReference>
<evidence type="ECO:0000256" key="2">
    <source>
        <dbReference type="ARBA" id="ARBA00012513"/>
    </source>
</evidence>
<keyword evidence="6" id="KW-0808">Transferase</keyword>
<evidence type="ECO:0000256" key="16">
    <source>
        <dbReference type="ARBA" id="ARBA00047899"/>
    </source>
</evidence>
<dbReference type="EC" id="2.7.11.1" evidence="2"/>
<evidence type="ECO:0000256" key="13">
    <source>
        <dbReference type="ARBA" id="ARBA00023136"/>
    </source>
</evidence>
<dbReference type="PROSITE" id="PS00108">
    <property type="entry name" value="PROTEIN_KINASE_ST"/>
    <property type="match status" value="1"/>
</dbReference>
<evidence type="ECO:0000256" key="21">
    <source>
        <dbReference type="SAM" id="SignalP"/>
    </source>
</evidence>
<feature type="signal peptide" evidence="21">
    <location>
        <begin position="1"/>
        <end position="21"/>
    </location>
</feature>
<evidence type="ECO:0000313" key="24">
    <source>
        <dbReference type="Proteomes" id="UP001168877"/>
    </source>
</evidence>
<dbReference type="GO" id="GO:0004674">
    <property type="term" value="F:protein serine/threonine kinase activity"/>
    <property type="evidence" value="ECO:0007669"/>
    <property type="project" value="UniProtKB-KW"/>
</dbReference>
<comment type="subcellular location">
    <subcellularLocation>
        <location evidence="1">Cell membrane</location>
        <topology evidence="1">Single-pass type I membrane protein</topology>
    </subcellularLocation>
</comment>
<keyword evidence="4" id="KW-0723">Serine/threonine-protein kinase</keyword>
<dbReference type="PROSITE" id="PS50011">
    <property type="entry name" value="PROTEIN_KINASE_DOM"/>
    <property type="match status" value="2"/>
</dbReference>
<dbReference type="SUPFAM" id="SSF56112">
    <property type="entry name" value="Protein kinase-like (PK-like)"/>
    <property type="match status" value="2"/>
</dbReference>
<keyword evidence="3" id="KW-1003">Cell membrane</keyword>
<dbReference type="FunFam" id="3.30.200.20:FF:000217">
    <property type="entry name" value="probable LRR receptor-like serine/threonine-protein kinase At1g53430"/>
    <property type="match status" value="1"/>
</dbReference>
<protein>
    <recommendedName>
        <fullName evidence="2">non-specific serine/threonine protein kinase</fullName>
        <ecNumber evidence="2">2.7.11.1</ecNumber>
    </recommendedName>
</protein>
<evidence type="ECO:0000256" key="18">
    <source>
        <dbReference type="PROSITE-ProRule" id="PRU10141"/>
    </source>
</evidence>
<evidence type="ECO:0000259" key="22">
    <source>
        <dbReference type="PROSITE" id="PS50011"/>
    </source>
</evidence>
<evidence type="ECO:0000256" key="19">
    <source>
        <dbReference type="SAM" id="MobiDB-lite"/>
    </source>
</evidence>
<evidence type="ECO:0000256" key="12">
    <source>
        <dbReference type="ARBA" id="ARBA00022989"/>
    </source>
</evidence>
<evidence type="ECO:0000256" key="15">
    <source>
        <dbReference type="ARBA" id="ARBA00023180"/>
    </source>
</evidence>
<reference evidence="23" key="1">
    <citation type="journal article" date="2022" name="Plant J.">
        <title>Strategies of tolerance reflected in two North American maple genomes.</title>
        <authorList>
            <person name="McEvoy S.L."/>
            <person name="Sezen U.U."/>
            <person name="Trouern-Trend A."/>
            <person name="McMahon S.M."/>
            <person name="Schaberg P.G."/>
            <person name="Yang J."/>
            <person name="Wegrzyn J.L."/>
            <person name="Swenson N.G."/>
        </authorList>
    </citation>
    <scope>NUCLEOTIDE SEQUENCE</scope>
    <source>
        <strain evidence="23">NS2018</strain>
    </source>
</reference>
<reference evidence="23" key="2">
    <citation type="submission" date="2023-06" db="EMBL/GenBank/DDBJ databases">
        <authorList>
            <person name="Swenson N.G."/>
            <person name="Wegrzyn J.L."/>
            <person name="Mcevoy S.L."/>
        </authorList>
    </citation>
    <scope>NUCLEOTIDE SEQUENCE</scope>
    <source>
        <strain evidence="23">NS2018</strain>
        <tissue evidence="23">Leaf</tissue>
    </source>
</reference>
<evidence type="ECO:0000256" key="4">
    <source>
        <dbReference type="ARBA" id="ARBA00022527"/>
    </source>
</evidence>
<dbReference type="GO" id="GO:0005524">
    <property type="term" value="F:ATP binding"/>
    <property type="evidence" value="ECO:0007669"/>
    <property type="project" value="UniProtKB-UniRule"/>
</dbReference>
<evidence type="ECO:0000256" key="11">
    <source>
        <dbReference type="ARBA" id="ARBA00022840"/>
    </source>
</evidence>
<keyword evidence="14" id="KW-0675">Receptor</keyword>
<dbReference type="Gene3D" id="1.10.510.10">
    <property type="entry name" value="Transferase(Phosphotransferase) domain 1"/>
    <property type="match status" value="2"/>
</dbReference>
<dbReference type="InterPro" id="IPR011009">
    <property type="entry name" value="Kinase-like_dom_sf"/>
</dbReference>
<feature type="domain" description="Protein kinase" evidence="22">
    <location>
        <begin position="707"/>
        <end position="831"/>
    </location>
</feature>
<comment type="caution">
    <text evidence="23">The sequence shown here is derived from an EMBL/GenBank/DDBJ whole genome shotgun (WGS) entry which is preliminary data.</text>
</comment>
<keyword evidence="5" id="KW-0597">Phosphoprotein</keyword>
<keyword evidence="9 18" id="KW-0547">Nucleotide-binding</keyword>
<feature type="region of interest" description="Disordered" evidence="19">
    <location>
        <begin position="578"/>
        <end position="610"/>
    </location>
</feature>
<evidence type="ECO:0000256" key="5">
    <source>
        <dbReference type="ARBA" id="ARBA00022553"/>
    </source>
</evidence>
<dbReference type="Gene3D" id="3.30.200.20">
    <property type="entry name" value="Phosphorylase Kinase, domain 1"/>
    <property type="match status" value="1"/>
</dbReference>
<feature type="compositionally biased region" description="Basic and acidic residues" evidence="19">
    <location>
        <begin position="578"/>
        <end position="595"/>
    </location>
</feature>
<dbReference type="InterPro" id="IPR008271">
    <property type="entry name" value="Ser/Thr_kinase_AS"/>
</dbReference>
<dbReference type="PROSITE" id="PS00107">
    <property type="entry name" value="PROTEIN_KINASE_ATP"/>
    <property type="match status" value="1"/>
</dbReference>
<evidence type="ECO:0000256" key="3">
    <source>
        <dbReference type="ARBA" id="ARBA00022475"/>
    </source>
</evidence>
<dbReference type="InterPro" id="IPR001245">
    <property type="entry name" value="Ser-Thr/Tyr_kinase_cat_dom"/>
</dbReference>
<keyword evidence="24" id="KW-1185">Reference proteome</keyword>
<comment type="catalytic activity">
    <reaction evidence="16">
        <text>L-threonyl-[protein] + ATP = O-phospho-L-threonyl-[protein] + ADP + H(+)</text>
        <dbReference type="Rhea" id="RHEA:46608"/>
        <dbReference type="Rhea" id="RHEA-COMP:11060"/>
        <dbReference type="Rhea" id="RHEA-COMP:11605"/>
        <dbReference type="ChEBI" id="CHEBI:15378"/>
        <dbReference type="ChEBI" id="CHEBI:30013"/>
        <dbReference type="ChEBI" id="CHEBI:30616"/>
        <dbReference type="ChEBI" id="CHEBI:61977"/>
        <dbReference type="ChEBI" id="CHEBI:456216"/>
        <dbReference type="EC" id="2.7.11.1"/>
    </reaction>
</comment>
<keyword evidence="8 21" id="KW-0732">Signal</keyword>
<dbReference type="FunFam" id="3.30.200.20:FF:000214">
    <property type="entry name" value="WAK1-OsWAK receptor-like cytoplasmic kinase (OsWAK-RLCK)"/>
    <property type="match status" value="1"/>
</dbReference>
<keyword evidence="13 20" id="KW-0472">Membrane</keyword>
<dbReference type="Pfam" id="PF07714">
    <property type="entry name" value="PK_Tyr_Ser-Thr"/>
    <property type="match status" value="2"/>
</dbReference>
<evidence type="ECO:0000256" key="20">
    <source>
        <dbReference type="SAM" id="Phobius"/>
    </source>
</evidence>
<dbReference type="InterPro" id="IPR000719">
    <property type="entry name" value="Prot_kinase_dom"/>
</dbReference>
<evidence type="ECO:0000256" key="1">
    <source>
        <dbReference type="ARBA" id="ARBA00004251"/>
    </source>
</evidence>
<keyword evidence="7 20" id="KW-0812">Transmembrane</keyword>
<dbReference type="SMART" id="SM00220">
    <property type="entry name" value="S_TKc"/>
    <property type="match status" value="1"/>
</dbReference>
<sequence>MAGASSLLVLVICHLSLLSWAEDVTGFNPKCPSLPCGILGNISFPFSNRTYPECGLLMVDDCNKPLSQKIQLGKDGPSFYITEIKQDNSLVLRDQADIERRNSDNHRCGTFQNFTFSRSPLYSFEFPFQLAMFNCSNYNITTGFDLLCNESNYSIIFYNHTTHQSPPAGCSVIQSQLTKTQTRVIFQNIYAGSLFLQVNVTKECLDCYSKRGQCLSDSNGKFKCSGSKTGFGIGGLVLLIVALSIYITRRCRKGIYASPNSRYTSSDPSSKSDLEAASAYFGVPIFSYSELVEATNNFNHEKELGDGGFGTVYYGKLRDGREVAVKRLYEHNYRRVEQFMNEIEILTRLRHKNLVSLYGCTSRHSQGLLLVYEFIPNGTIADHLHGDRANPCLLTWPIRMNIAIETASALAYLHASDIIHRDVKTNNILLDNNFCVKVADLGLSRLFPTDVTHVSTAPQGTAGYVDPEYHQCYQLTDKSDVYSFGVVLIELISSMPAVDISRPRNEINLANLAINKIQKHAVYELVDPCLGFHSDEEVKRTATSVAELAFLCLQQIKEMRPSMDVVLEELQRIKSGECKSENLTREDDDDKKELKSMQQPPPSPPHSEESALLKNIKLSPISVTKNWISNDTTPTVSIGIAVPTLLVVVLSIYIIRHLKKRKYASPNFYSRYSSSDPSSNSDLAAASAYFAVPIFSYSELAEATNNFNHEKELGEGGFVTVYHGKLRDGPEVAVKRLYDHNYRRVEQFINEIQILTCLHHKNLVSLYGCTSRHSQGLLLVYEFIPNGTVADHLHGDRVNPCLLTWPIHLNIAIETASALAYLHASISYILM</sequence>
<proteinExistence type="predicted"/>
<evidence type="ECO:0000256" key="17">
    <source>
        <dbReference type="ARBA" id="ARBA00048679"/>
    </source>
</evidence>
<feature type="transmembrane region" description="Helical" evidence="20">
    <location>
        <begin position="636"/>
        <end position="655"/>
    </location>
</feature>
<dbReference type="PANTHER" id="PTHR46008">
    <property type="entry name" value="LEAF RUST 10 DISEASE-RESISTANCE LOCUS RECEPTOR-LIKE PROTEIN KINASE-LIKE 1.4"/>
    <property type="match status" value="1"/>
</dbReference>
<evidence type="ECO:0000256" key="8">
    <source>
        <dbReference type="ARBA" id="ARBA00022729"/>
    </source>
</evidence>
<keyword evidence="10" id="KW-0418">Kinase</keyword>
<dbReference type="FunFam" id="1.10.510.10:FF:000161">
    <property type="entry name" value="Wall-associated receptor kinase-like 20"/>
    <property type="match status" value="1"/>
</dbReference>
<gene>
    <name evidence="23" type="ORF">LWI29_016395</name>
</gene>
<evidence type="ECO:0000313" key="23">
    <source>
        <dbReference type="EMBL" id="KAK0573971.1"/>
    </source>
</evidence>
<dbReference type="Proteomes" id="UP001168877">
    <property type="component" value="Unassembled WGS sequence"/>
</dbReference>
<keyword evidence="11 18" id="KW-0067">ATP-binding</keyword>
<feature type="chain" id="PRO_5041303531" description="non-specific serine/threonine protein kinase" evidence="21">
    <location>
        <begin position="22"/>
        <end position="831"/>
    </location>
</feature>
<keyword evidence="12 20" id="KW-1133">Transmembrane helix</keyword>
<dbReference type="EMBL" id="JAUESC010000387">
    <property type="protein sequence ID" value="KAK0573971.1"/>
    <property type="molecule type" value="Genomic_DNA"/>
</dbReference>
<dbReference type="AlphaFoldDB" id="A0AA39VBD5"/>
<feature type="binding site" evidence="18">
    <location>
        <position position="326"/>
    </location>
    <ligand>
        <name>ATP</name>
        <dbReference type="ChEBI" id="CHEBI:30616"/>
    </ligand>
</feature>
<name>A0AA39VBD5_ACESA</name>
<feature type="domain" description="Protein kinase" evidence="22">
    <location>
        <begin position="298"/>
        <end position="573"/>
    </location>
</feature>
<evidence type="ECO:0000256" key="7">
    <source>
        <dbReference type="ARBA" id="ARBA00022692"/>
    </source>
</evidence>
<evidence type="ECO:0000256" key="10">
    <source>
        <dbReference type="ARBA" id="ARBA00022777"/>
    </source>
</evidence>